<feature type="coiled-coil region" evidence="7">
    <location>
        <begin position="61"/>
        <end position="99"/>
    </location>
</feature>
<dbReference type="PANTHER" id="PTHR47221:SF6">
    <property type="entry name" value="FIBRINOGEN ALPHA CHAIN"/>
    <property type="match status" value="1"/>
</dbReference>
<evidence type="ECO:0000256" key="3">
    <source>
        <dbReference type="ARBA" id="ARBA00022729"/>
    </source>
</evidence>
<organism evidence="10 11">
    <name type="scientific">Clavelina lepadiformis</name>
    <name type="common">Light-bulb sea squirt</name>
    <name type="synonym">Ascidia lepadiformis</name>
    <dbReference type="NCBI Taxonomy" id="159417"/>
    <lineage>
        <taxon>Eukaryota</taxon>
        <taxon>Metazoa</taxon>
        <taxon>Chordata</taxon>
        <taxon>Tunicata</taxon>
        <taxon>Ascidiacea</taxon>
        <taxon>Aplousobranchia</taxon>
        <taxon>Clavelinidae</taxon>
        <taxon>Clavelina</taxon>
    </lineage>
</organism>
<evidence type="ECO:0000256" key="5">
    <source>
        <dbReference type="ARBA" id="ARBA00023157"/>
    </source>
</evidence>
<dbReference type="PANTHER" id="PTHR47221">
    <property type="entry name" value="FIBRINOGEN ALPHA CHAIN"/>
    <property type="match status" value="1"/>
</dbReference>
<dbReference type="InterPro" id="IPR036056">
    <property type="entry name" value="Fibrinogen-like_C"/>
</dbReference>
<evidence type="ECO:0000256" key="1">
    <source>
        <dbReference type="ARBA" id="ARBA00004613"/>
    </source>
</evidence>
<dbReference type="SUPFAM" id="SSF56496">
    <property type="entry name" value="Fibrinogen C-terminal domain-like"/>
    <property type="match status" value="1"/>
</dbReference>
<evidence type="ECO:0000313" key="10">
    <source>
        <dbReference type="EMBL" id="CAK8673039.1"/>
    </source>
</evidence>
<comment type="subcellular location">
    <subcellularLocation>
        <location evidence="1">Secreted</location>
    </subcellularLocation>
</comment>
<feature type="compositionally biased region" description="Basic and acidic residues" evidence="8">
    <location>
        <begin position="131"/>
        <end position="140"/>
    </location>
</feature>
<evidence type="ECO:0000256" key="4">
    <source>
        <dbReference type="ARBA" id="ARBA00023054"/>
    </source>
</evidence>
<keyword evidence="3" id="KW-0732">Signal</keyword>
<sequence>MIREEILEAREELPSARAVTSIQNDVNRLQKEVLVMNNGIQHINLRIAEETSIKKDNDLDIQLLENKILNQSVRYLELKQEHERLKNDHNALRAQLLRQSDVIESLRQIVESLAVGSREVIPVEELASRQHDQPLKEVRRPPTTSAPLSRGPFRDCTEAQRAGHTTSGVFRILVPRMRRRIKVWCDFEQDPGGWTTIQSRVGEKVNFYRNMAAYKKGFGDKKKQEFWLGLENIHRLTNQTEVNYKLHIDLEDWDGRRTFVEYESFRVESERDGYKLKITHYSGNAGDALTPHNNMKFTARDLDRDLFHENCAQRLHGGWWYKACGQSNLNGFYHK</sequence>
<evidence type="ECO:0000256" key="2">
    <source>
        <dbReference type="ARBA" id="ARBA00022525"/>
    </source>
</evidence>
<dbReference type="InterPro" id="IPR002181">
    <property type="entry name" value="Fibrinogen_a/b/g_C_dom"/>
</dbReference>
<evidence type="ECO:0000256" key="7">
    <source>
        <dbReference type="SAM" id="Coils"/>
    </source>
</evidence>
<dbReference type="InterPro" id="IPR020837">
    <property type="entry name" value="Fibrinogen_CS"/>
</dbReference>
<comment type="caution">
    <text evidence="10">The sequence shown here is derived from an EMBL/GenBank/DDBJ whole genome shotgun (WGS) entry which is preliminary data.</text>
</comment>
<accession>A0ABP0F3N4</accession>
<feature type="region of interest" description="Disordered" evidence="8">
    <location>
        <begin position="131"/>
        <end position="160"/>
    </location>
</feature>
<dbReference type="Pfam" id="PF00147">
    <property type="entry name" value="Fibrinogen_C"/>
    <property type="match status" value="1"/>
</dbReference>
<dbReference type="InterPro" id="IPR014716">
    <property type="entry name" value="Fibrinogen_a/b/g_C_1"/>
</dbReference>
<name>A0ABP0F3N4_CLALP</name>
<evidence type="ECO:0000313" key="11">
    <source>
        <dbReference type="Proteomes" id="UP001642483"/>
    </source>
</evidence>
<proteinExistence type="predicted"/>
<protein>
    <recommendedName>
        <fullName evidence="9">Fibrinogen C-terminal domain-containing protein</fullName>
    </recommendedName>
</protein>
<evidence type="ECO:0000256" key="8">
    <source>
        <dbReference type="SAM" id="MobiDB-lite"/>
    </source>
</evidence>
<keyword evidence="2" id="KW-0964">Secreted</keyword>
<dbReference type="PROSITE" id="PS00514">
    <property type="entry name" value="FIBRINOGEN_C_1"/>
    <property type="match status" value="1"/>
</dbReference>
<reference evidence="10 11" key="1">
    <citation type="submission" date="2024-02" db="EMBL/GenBank/DDBJ databases">
        <authorList>
            <person name="Daric V."/>
            <person name="Darras S."/>
        </authorList>
    </citation>
    <scope>NUCLEOTIDE SEQUENCE [LARGE SCALE GENOMIC DNA]</scope>
</reference>
<dbReference type="InterPro" id="IPR037579">
    <property type="entry name" value="FIB_ANG-like"/>
</dbReference>
<dbReference type="SMART" id="SM00186">
    <property type="entry name" value="FBG"/>
    <property type="match status" value="1"/>
</dbReference>
<keyword evidence="4 7" id="KW-0175">Coiled coil</keyword>
<keyword evidence="5" id="KW-1015">Disulfide bond</keyword>
<evidence type="ECO:0000256" key="6">
    <source>
        <dbReference type="ARBA" id="ARBA00023180"/>
    </source>
</evidence>
<gene>
    <name evidence="10" type="ORF">CVLEPA_LOCUS2827</name>
</gene>
<dbReference type="EMBL" id="CAWYQH010000002">
    <property type="protein sequence ID" value="CAK8673039.1"/>
    <property type="molecule type" value="Genomic_DNA"/>
</dbReference>
<feature type="domain" description="Fibrinogen C-terminal" evidence="9">
    <location>
        <begin position="147"/>
        <end position="335"/>
    </location>
</feature>
<dbReference type="Gene3D" id="3.90.215.10">
    <property type="entry name" value="Gamma Fibrinogen, chain A, domain 1"/>
    <property type="match status" value="1"/>
</dbReference>
<evidence type="ECO:0000259" key="9">
    <source>
        <dbReference type="PROSITE" id="PS51406"/>
    </source>
</evidence>
<keyword evidence="6" id="KW-0325">Glycoprotein</keyword>
<dbReference type="CDD" id="cd00087">
    <property type="entry name" value="FReD"/>
    <property type="match status" value="1"/>
</dbReference>
<keyword evidence="11" id="KW-1185">Reference proteome</keyword>
<dbReference type="Proteomes" id="UP001642483">
    <property type="component" value="Unassembled WGS sequence"/>
</dbReference>
<dbReference type="PROSITE" id="PS51406">
    <property type="entry name" value="FIBRINOGEN_C_2"/>
    <property type="match status" value="1"/>
</dbReference>